<organism evidence="2 3">
    <name type="scientific">Parapedobacter composti</name>
    <dbReference type="NCBI Taxonomy" id="623281"/>
    <lineage>
        <taxon>Bacteria</taxon>
        <taxon>Pseudomonadati</taxon>
        <taxon>Bacteroidota</taxon>
        <taxon>Sphingobacteriia</taxon>
        <taxon>Sphingobacteriales</taxon>
        <taxon>Sphingobacteriaceae</taxon>
        <taxon>Parapedobacter</taxon>
    </lineage>
</organism>
<evidence type="ECO:0000313" key="2">
    <source>
        <dbReference type="EMBL" id="SFC32770.1"/>
    </source>
</evidence>
<gene>
    <name evidence="2" type="ORF">SAMN05421747_108152</name>
</gene>
<reference evidence="2 3" key="1">
    <citation type="submission" date="2016-10" db="EMBL/GenBank/DDBJ databases">
        <authorList>
            <person name="de Groot N.N."/>
        </authorList>
    </citation>
    <scope>NUCLEOTIDE SEQUENCE [LARGE SCALE GENOMIC DNA]</scope>
    <source>
        <strain evidence="2 3">DSM 22900</strain>
    </source>
</reference>
<protein>
    <submittedName>
        <fullName evidence="2">Uncharacterized protein</fullName>
    </submittedName>
</protein>
<dbReference type="Proteomes" id="UP000199577">
    <property type="component" value="Unassembled WGS sequence"/>
</dbReference>
<sequence>MRRRDRGSIYRPGFFLVSVEIGMFGWWNSLNSIY</sequence>
<feature type="transmembrane region" description="Helical" evidence="1">
    <location>
        <begin position="9"/>
        <end position="27"/>
    </location>
</feature>
<keyword evidence="1" id="KW-1133">Transmembrane helix</keyword>
<evidence type="ECO:0000256" key="1">
    <source>
        <dbReference type="SAM" id="Phobius"/>
    </source>
</evidence>
<keyword evidence="1" id="KW-0812">Transmembrane</keyword>
<name>A0A1I1IHR8_9SPHI</name>
<keyword evidence="1" id="KW-0472">Membrane</keyword>
<accession>A0A1I1IHR8</accession>
<proteinExistence type="predicted"/>
<evidence type="ECO:0000313" key="3">
    <source>
        <dbReference type="Proteomes" id="UP000199577"/>
    </source>
</evidence>
<keyword evidence="3" id="KW-1185">Reference proteome</keyword>
<dbReference type="EMBL" id="FOLL01000008">
    <property type="protein sequence ID" value="SFC32770.1"/>
    <property type="molecule type" value="Genomic_DNA"/>
</dbReference>
<dbReference type="AlphaFoldDB" id="A0A1I1IHR8"/>